<gene>
    <name evidence="2" type="ORF">MUO14_00265</name>
</gene>
<reference evidence="2 3" key="1">
    <citation type="submission" date="2022-04" db="EMBL/GenBank/DDBJ databases">
        <title>Halobacillus sp. isolated from saltern.</title>
        <authorList>
            <person name="Won M."/>
            <person name="Lee C.-M."/>
            <person name="Woen H.-Y."/>
            <person name="Kwon S.-W."/>
        </authorList>
    </citation>
    <scope>NUCLEOTIDE SEQUENCE [LARGE SCALE GENOMIC DNA]</scope>
    <source>
        <strain evidence="2 3">SSTM10-2</strain>
    </source>
</reference>
<feature type="transmembrane region" description="Helical" evidence="1">
    <location>
        <begin position="56"/>
        <end position="77"/>
    </location>
</feature>
<evidence type="ECO:0008006" key="4">
    <source>
        <dbReference type="Google" id="ProtNLM"/>
    </source>
</evidence>
<proteinExistence type="predicted"/>
<evidence type="ECO:0000313" key="3">
    <source>
        <dbReference type="Proteomes" id="UP000831880"/>
    </source>
</evidence>
<feature type="transmembrane region" description="Helical" evidence="1">
    <location>
        <begin position="83"/>
        <end position="104"/>
    </location>
</feature>
<keyword evidence="1" id="KW-1133">Transmembrane helix</keyword>
<evidence type="ECO:0000256" key="1">
    <source>
        <dbReference type="SAM" id="Phobius"/>
    </source>
</evidence>
<protein>
    <recommendedName>
        <fullName evidence="4">DUF1269 domain-containing protein</fullName>
    </recommendedName>
</protein>
<accession>A0ABY4GZ76</accession>
<dbReference type="EMBL" id="CP095074">
    <property type="protein sequence ID" value="UOQ93478.1"/>
    <property type="molecule type" value="Genomic_DNA"/>
</dbReference>
<sequence length="158" mass="17428">MYVMATFEHSIFLELGISALEQLKVPKENILAVPLNKRTEKSKLFDTIHQSDGISLFDLAAALATAFSVIGGSVGFHLEWGPIIWGIIGAIGGSVLGFLIDILTTKVKHDRQRKVKEKTSELILIVHCDSDQVEKIEKILWDNLAFGVAVLDNENQSV</sequence>
<dbReference type="Proteomes" id="UP000831880">
    <property type="component" value="Chromosome"/>
</dbReference>
<keyword evidence="3" id="KW-1185">Reference proteome</keyword>
<evidence type="ECO:0000313" key="2">
    <source>
        <dbReference type="EMBL" id="UOQ93478.1"/>
    </source>
</evidence>
<organism evidence="2 3">
    <name type="scientific">Halobacillus shinanisalinarum</name>
    <dbReference type="NCBI Taxonomy" id="2932258"/>
    <lineage>
        <taxon>Bacteria</taxon>
        <taxon>Bacillati</taxon>
        <taxon>Bacillota</taxon>
        <taxon>Bacilli</taxon>
        <taxon>Bacillales</taxon>
        <taxon>Bacillaceae</taxon>
        <taxon>Halobacillus</taxon>
    </lineage>
</organism>
<keyword evidence="1" id="KW-0812">Transmembrane</keyword>
<keyword evidence="1" id="KW-0472">Membrane</keyword>
<name>A0ABY4GZ76_9BACI</name>